<feature type="region of interest" description="Disordered" evidence="1">
    <location>
        <begin position="41"/>
        <end position="91"/>
    </location>
</feature>
<dbReference type="Pfam" id="PF07007">
    <property type="entry name" value="LprI"/>
    <property type="match status" value="1"/>
</dbReference>
<evidence type="ECO:0000313" key="5">
    <source>
        <dbReference type="EMBL" id="NSJ50743.1"/>
    </source>
</evidence>
<gene>
    <name evidence="5" type="ORF">G5B36_18815</name>
    <name evidence="4" type="ORF">L0N08_05810</name>
</gene>
<feature type="compositionally biased region" description="Low complexity" evidence="1">
    <location>
        <begin position="79"/>
        <end position="91"/>
    </location>
</feature>
<evidence type="ECO:0000256" key="1">
    <source>
        <dbReference type="SAM" id="MobiDB-lite"/>
    </source>
</evidence>
<dbReference type="Gene3D" id="1.20.1270.180">
    <property type="match status" value="1"/>
</dbReference>
<feature type="transmembrane region" description="Helical" evidence="2">
    <location>
        <begin position="6"/>
        <end position="24"/>
    </location>
</feature>
<feature type="compositionally biased region" description="Basic and acidic residues" evidence="1">
    <location>
        <begin position="56"/>
        <end position="66"/>
    </location>
</feature>
<sequence length="286" mass="30592">MKDKRIWIVIICILVIGTGVTHYTKYYVKSQATAMDTATTAGGMPAGAPSTASASEVKEEEQKEQEATEIPAPMGRSLGAAPAAGAGPGAAYASSSVEDRAAAAAAAEETAASSEDRAQAVQIYSEDEVPVEQMPISPLTGAKENGAKTVPAIDYRQRLMDLDSQIQKMREQETDSNVYSIKTSAETELRMWEGELNSIYNALLELLPQEDAARLASEQQEWLKTRETRAAENTGKSGGSVDRIGYSATMASLTRDRAYELAGRYEQANGLPAQEEEETAAALSGQ</sequence>
<dbReference type="AlphaFoldDB" id="A0AAW5BYK0"/>
<keyword evidence="2" id="KW-0472">Membrane</keyword>
<reference evidence="4" key="3">
    <citation type="submission" date="2022-01" db="EMBL/GenBank/DDBJ databases">
        <title>Collection of gut derived symbiotic bacterial strains cultured from healthy donors.</title>
        <authorList>
            <person name="Lin H."/>
            <person name="Kohout C."/>
            <person name="Waligurski E."/>
            <person name="Pamer E.G."/>
        </authorList>
    </citation>
    <scope>NUCLEOTIDE SEQUENCE</scope>
    <source>
        <strain evidence="4">DFI.6.55</strain>
    </source>
</reference>
<accession>A0AAW5BYK0</accession>
<dbReference type="EMBL" id="JAAITT010000029">
    <property type="protein sequence ID" value="NSJ50743.1"/>
    <property type="molecule type" value="Genomic_DNA"/>
</dbReference>
<comment type="caution">
    <text evidence="4">The sequence shown here is derived from an EMBL/GenBank/DDBJ whole genome shotgun (WGS) entry which is preliminary data.</text>
</comment>
<dbReference type="PANTHER" id="PTHR39176:SF1">
    <property type="entry name" value="PERIPLASMIC PROTEIN"/>
    <property type="match status" value="1"/>
</dbReference>
<reference evidence="5 6" key="1">
    <citation type="journal article" date="2020" name="Cell Host Microbe">
        <title>Functional and Genomic Variation between Human-Derived Isolates of Lachnospiraceae Reveals Inter- and Intra-Species Diversity.</title>
        <authorList>
            <person name="Sorbara M.T."/>
            <person name="Littmann E.R."/>
            <person name="Fontana E."/>
            <person name="Moody T.U."/>
            <person name="Kohout C.E."/>
            <person name="Gjonbalaj M."/>
            <person name="Eaton V."/>
            <person name="Seok R."/>
            <person name="Leiner I.M."/>
            <person name="Pamer E.G."/>
        </authorList>
    </citation>
    <scope>NUCLEOTIDE SEQUENCE [LARGE SCALE GENOMIC DNA]</scope>
    <source>
        <strain evidence="5 6">MSK.1.17</strain>
    </source>
</reference>
<dbReference type="PANTHER" id="PTHR39176">
    <property type="entry name" value="PERIPLASMIC PROTEIN-RELATED"/>
    <property type="match status" value="1"/>
</dbReference>
<evidence type="ECO:0000259" key="3">
    <source>
        <dbReference type="Pfam" id="PF07007"/>
    </source>
</evidence>
<dbReference type="EMBL" id="JAKNGE010000005">
    <property type="protein sequence ID" value="MCG4744923.1"/>
    <property type="molecule type" value="Genomic_DNA"/>
</dbReference>
<feature type="domain" description="Lysozyme inhibitor LprI-like N-terminal" evidence="3">
    <location>
        <begin position="173"/>
        <end position="261"/>
    </location>
</feature>
<evidence type="ECO:0000256" key="2">
    <source>
        <dbReference type="SAM" id="Phobius"/>
    </source>
</evidence>
<proteinExistence type="predicted"/>
<dbReference type="Proteomes" id="UP000669239">
    <property type="component" value="Unassembled WGS sequence"/>
</dbReference>
<protein>
    <submittedName>
        <fullName evidence="4">DUF1311 domain-containing protein</fullName>
    </submittedName>
</protein>
<reference evidence="5" key="2">
    <citation type="submission" date="2020-02" db="EMBL/GenBank/DDBJ databases">
        <authorList>
            <person name="Littmann E."/>
            <person name="Sorbara M."/>
        </authorList>
    </citation>
    <scope>NUCLEOTIDE SEQUENCE</scope>
    <source>
        <strain evidence="5">MSK.1.17</strain>
    </source>
</reference>
<evidence type="ECO:0000313" key="4">
    <source>
        <dbReference type="EMBL" id="MCG4744923.1"/>
    </source>
</evidence>
<organism evidence="4 7">
    <name type="scientific">Enterocloster aldenensis</name>
    <dbReference type="NCBI Taxonomy" id="358742"/>
    <lineage>
        <taxon>Bacteria</taxon>
        <taxon>Bacillati</taxon>
        <taxon>Bacillota</taxon>
        <taxon>Clostridia</taxon>
        <taxon>Lachnospirales</taxon>
        <taxon>Lachnospiraceae</taxon>
        <taxon>Enterocloster</taxon>
    </lineage>
</organism>
<dbReference type="InterPro" id="IPR009739">
    <property type="entry name" value="LprI-like_N"/>
</dbReference>
<evidence type="ECO:0000313" key="7">
    <source>
        <dbReference type="Proteomes" id="UP001299608"/>
    </source>
</evidence>
<dbReference type="RefSeq" id="WP_165641185.1">
    <property type="nucleotide sequence ID" value="NZ_JAAITT010000029.1"/>
</dbReference>
<feature type="compositionally biased region" description="Low complexity" evidence="1">
    <location>
        <begin position="41"/>
        <end position="55"/>
    </location>
</feature>
<evidence type="ECO:0000313" key="6">
    <source>
        <dbReference type="Proteomes" id="UP000669239"/>
    </source>
</evidence>
<keyword evidence="2" id="KW-0812">Transmembrane</keyword>
<name>A0AAW5BYK0_9FIRM</name>
<dbReference type="Proteomes" id="UP001299608">
    <property type="component" value="Unassembled WGS sequence"/>
</dbReference>
<keyword evidence="2" id="KW-1133">Transmembrane helix</keyword>
<keyword evidence="6" id="KW-1185">Reference proteome</keyword>